<evidence type="ECO:0000259" key="2">
    <source>
        <dbReference type="Pfam" id="PF00535"/>
    </source>
</evidence>
<proteinExistence type="inferred from homology"/>
<dbReference type="SUPFAM" id="SSF53448">
    <property type="entry name" value="Nucleotide-diphospho-sugar transferases"/>
    <property type="match status" value="1"/>
</dbReference>
<reference evidence="4" key="3">
    <citation type="journal article" date="1999" name="Glycobiology">
        <title>Conserved domains of glycosyltransferases.</title>
        <authorList>
            <person name="Kapitonov D."/>
            <person name="Yu R.K."/>
        </authorList>
    </citation>
    <scope>NUCLEOTIDE SEQUENCE</scope>
</reference>
<dbReference type="AlphaFoldDB" id="A0A8B6X2V3"/>
<feature type="domain" description="Glycosyltransferase 2-like" evidence="2">
    <location>
        <begin position="5"/>
        <end position="130"/>
    </location>
</feature>
<name>A0A8B6X2V3_9BURK</name>
<dbReference type="Pfam" id="PF00535">
    <property type="entry name" value="Glycos_transf_2"/>
    <property type="match status" value="1"/>
</dbReference>
<dbReference type="EC" id="2.4.-.-" evidence="4"/>
<dbReference type="Gene3D" id="3.90.550.10">
    <property type="entry name" value="Spore Coat Polysaccharide Biosynthesis Protein SpsA, Chain A"/>
    <property type="match status" value="1"/>
</dbReference>
<dbReference type="InterPro" id="IPR001173">
    <property type="entry name" value="Glyco_trans_2-like"/>
</dbReference>
<reference evidence="4" key="6">
    <citation type="submission" date="2025-08" db="UniProtKB">
        <authorList>
            <consortium name="RefSeq"/>
        </authorList>
    </citation>
    <scope>IDENTIFICATION</scope>
</reference>
<dbReference type="OrthoDB" id="9815923at2"/>
<evidence type="ECO:0000313" key="3">
    <source>
        <dbReference type="Proteomes" id="UP000675920"/>
    </source>
</evidence>
<dbReference type="Proteomes" id="UP000675920">
    <property type="component" value="Unplaced"/>
</dbReference>
<dbReference type="InterPro" id="IPR029044">
    <property type="entry name" value="Nucleotide-diphossugar_trans"/>
</dbReference>
<reference evidence="4" key="1">
    <citation type="journal article" date="1998" name="Biochem. J. 329 (Pt">
        <title>A classification of nucleotide-diphospho-sugar glycosyltransferases based on amino acid sequence similarities .</title>
        <authorList>
            <person name="Campbell J.A."/>
            <person name="Davies G.J."/>
            <person name="Bulone V. V"/>
            <person name="Henrissat B."/>
        </authorList>
    </citation>
    <scope>NUCLEOTIDE SEQUENCE</scope>
</reference>
<protein>
    <submittedName>
        <fullName evidence="4">Glycosyltransferase family 2 protein</fullName>
        <ecNumber evidence="4">2.4.-.-</ecNumber>
    </submittedName>
</protein>
<accession>A0A8B6X2V3</accession>
<keyword evidence="3" id="KW-1185">Reference proteome</keyword>
<sequence>MPTLSVVIAARNEAANIGDAVRSAAFADEVLVLDSGSTDGTADLARAAGARVLVTDWPGYGPQQNRAIDESAGDWIYSLDADERITPALAAEIRAVITEGRFEVFDVPRRSLFVKRFMKHSGWWPDRTRRLFRRGSARFTTHVIHANLATEKPVGHLKAAMTHYSYRDLASVLEKMNRYSSGSAIDLHARGKRGSLGGAIRHGLWAFVRTYIVKLGFLDGAEGFMVAVVNAETSYYKHLKLREIDHARRPLIDEPRA</sequence>
<dbReference type="CDD" id="cd02511">
    <property type="entry name" value="Beta4Glucosyltransferase"/>
    <property type="match status" value="1"/>
</dbReference>
<reference evidence="4" key="5">
    <citation type="journal article" date="2003" name="J. Mol. Biol.">
        <title>An evolving hierarchical family classification for glycosyltransferases.</title>
        <authorList>
            <person name="Coutinho P.M."/>
            <person name="Deleury E."/>
            <person name="Davies G.J."/>
            <person name="Henrissat B."/>
        </authorList>
    </citation>
    <scope>NUCLEOTIDE SEQUENCE</scope>
</reference>
<organism evidence="3 4">
    <name type="scientific">Derxia gummosa DSM 723</name>
    <dbReference type="NCBI Taxonomy" id="1121388"/>
    <lineage>
        <taxon>Bacteria</taxon>
        <taxon>Pseudomonadati</taxon>
        <taxon>Pseudomonadota</taxon>
        <taxon>Betaproteobacteria</taxon>
        <taxon>Burkholderiales</taxon>
        <taxon>Alcaligenaceae</taxon>
        <taxon>Derxia</taxon>
    </lineage>
</organism>
<evidence type="ECO:0000313" key="4">
    <source>
        <dbReference type="RefSeq" id="WP_028311023.1"/>
    </source>
</evidence>
<reference evidence="4" key="4">
    <citation type="journal article" date="2002" name="Mol. Biol. Evol.">
        <title>Common origin and evolution of glycosyltransferases using Dol-P-monosaccharides as donor substrate.</title>
        <authorList>
            <person name="Oriol R."/>
            <person name="Martinez-Duncker I."/>
            <person name="Chantret I."/>
            <person name="Mollicone R."/>
            <person name="Codogno P."/>
        </authorList>
    </citation>
    <scope>NUCLEOTIDE SEQUENCE</scope>
</reference>
<reference evidence="4" key="2">
    <citation type="journal article" date="1999" name="Curr. Opin. Struct. Biol.">
        <title>Structure/function studies of glycosyltransferases.</title>
        <authorList>
            <person name="Breton C."/>
            <person name="Imberty A."/>
        </authorList>
    </citation>
    <scope>NUCLEOTIDE SEQUENCE</scope>
</reference>
<dbReference type="PANTHER" id="PTHR43630:SF2">
    <property type="entry name" value="GLYCOSYLTRANSFERASE"/>
    <property type="match status" value="1"/>
</dbReference>
<evidence type="ECO:0000256" key="1">
    <source>
        <dbReference type="ARBA" id="ARBA00038494"/>
    </source>
</evidence>
<dbReference type="RefSeq" id="WP_028311023.1">
    <property type="nucleotide sequence ID" value="NZ_AXWS01000008.1"/>
</dbReference>
<comment type="similarity">
    <text evidence="1">Belongs to the glycosyltransferase 2 family. WaaE/KdtX subfamily.</text>
</comment>
<dbReference type="PANTHER" id="PTHR43630">
    <property type="entry name" value="POLY-BETA-1,6-N-ACETYL-D-GLUCOSAMINE SYNTHASE"/>
    <property type="match status" value="1"/>
</dbReference>